<dbReference type="SMART" id="SM00957">
    <property type="entry name" value="SecA_DEAD"/>
    <property type="match status" value="1"/>
</dbReference>
<dbReference type="CDD" id="cd18803">
    <property type="entry name" value="SF2_C_secA"/>
    <property type="match status" value="1"/>
</dbReference>
<dbReference type="PANTHER" id="PTHR30612">
    <property type="entry name" value="SECA INNER MEMBRANE COMPONENT OF SEC PROTEIN SECRETION SYSTEM"/>
    <property type="match status" value="1"/>
</dbReference>
<dbReference type="GO" id="GO:0008564">
    <property type="term" value="F:protein-exporting ATPase activity"/>
    <property type="evidence" value="ECO:0007669"/>
    <property type="project" value="UniProtKB-EC"/>
</dbReference>
<keyword evidence="9 12" id="KW-1278">Translocase</keyword>
<proteinExistence type="inferred from homology"/>
<keyword evidence="19" id="KW-1185">Reference proteome</keyword>
<reference evidence="16 19" key="2">
    <citation type="submission" date="2017-05" db="EMBL/GenBank/DDBJ databases">
        <authorList>
            <person name="Lin X.B."/>
            <person name="Stothard P."/>
            <person name="Tasseva G."/>
            <person name="Walter J."/>
        </authorList>
    </citation>
    <scope>NUCLEOTIDE SEQUENCE [LARGE SCALE GENOMIC DNA]</scope>
    <source>
        <strain evidence="16 19">609u</strain>
    </source>
</reference>
<dbReference type="GO" id="GO:0005886">
    <property type="term" value="C:plasma membrane"/>
    <property type="evidence" value="ECO:0007669"/>
    <property type="project" value="UniProtKB-SubCell"/>
</dbReference>
<dbReference type="SUPFAM" id="SSF81886">
    <property type="entry name" value="Helical scaffold and wing domains of SecA"/>
    <property type="match status" value="1"/>
</dbReference>
<dbReference type="PANTHER" id="PTHR30612:SF0">
    <property type="entry name" value="CHLOROPLAST PROTEIN-TRANSPORTING ATPASE"/>
    <property type="match status" value="1"/>
</dbReference>
<evidence type="ECO:0000256" key="7">
    <source>
        <dbReference type="ARBA" id="ARBA00022840"/>
    </source>
</evidence>
<dbReference type="PROSITE" id="PS51194">
    <property type="entry name" value="HELICASE_CTER"/>
    <property type="match status" value="1"/>
</dbReference>
<dbReference type="RefSeq" id="WP_094496765.1">
    <property type="nucleotide sequence ID" value="NZ_CAPUAI010000001.1"/>
</dbReference>
<dbReference type="InterPro" id="IPR036670">
    <property type="entry name" value="SecA_X-link_sf"/>
</dbReference>
<keyword evidence="8 12" id="KW-0653">Protein transport</keyword>
<evidence type="ECO:0000256" key="2">
    <source>
        <dbReference type="ARBA" id="ARBA00007650"/>
    </source>
</evidence>
<evidence type="ECO:0000256" key="4">
    <source>
        <dbReference type="ARBA" id="ARBA00022475"/>
    </source>
</evidence>
<dbReference type="Pfam" id="PF01043">
    <property type="entry name" value="SecA_PP_bind"/>
    <property type="match status" value="1"/>
</dbReference>
<dbReference type="InterPro" id="IPR001650">
    <property type="entry name" value="Helicase_C-like"/>
</dbReference>
<accession>A0A256LCD7</accession>
<dbReference type="Pfam" id="PF07516">
    <property type="entry name" value="SecA_SW"/>
    <property type="match status" value="1"/>
</dbReference>
<dbReference type="GO" id="GO:0005524">
    <property type="term" value="F:ATP binding"/>
    <property type="evidence" value="ECO:0007669"/>
    <property type="project" value="UniProtKB-UniRule"/>
</dbReference>
<keyword evidence="11 12" id="KW-0472">Membrane</keyword>
<comment type="caution">
    <text evidence="17">The sequence shown here is derived from an EMBL/GenBank/DDBJ whole genome shotgun (WGS) entry which is preliminary data.</text>
</comment>
<evidence type="ECO:0000256" key="3">
    <source>
        <dbReference type="ARBA" id="ARBA00022448"/>
    </source>
</evidence>
<dbReference type="InterPro" id="IPR014018">
    <property type="entry name" value="SecA_motor_DEAD"/>
</dbReference>
<dbReference type="PROSITE" id="PS01312">
    <property type="entry name" value="SECA"/>
    <property type="match status" value="1"/>
</dbReference>
<dbReference type="InterPro" id="IPR014001">
    <property type="entry name" value="Helicase_ATP-bd"/>
</dbReference>
<dbReference type="NCBIfam" id="TIGR03714">
    <property type="entry name" value="secA2"/>
    <property type="match status" value="1"/>
</dbReference>
<dbReference type="GO" id="GO:0005829">
    <property type="term" value="C:cytosol"/>
    <property type="evidence" value="ECO:0007669"/>
    <property type="project" value="TreeGrafter"/>
</dbReference>
<evidence type="ECO:0000256" key="11">
    <source>
        <dbReference type="ARBA" id="ARBA00023136"/>
    </source>
</evidence>
<dbReference type="InterPro" id="IPR044722">
    <property type="entry name" value="SecA_SF2_C"/>
</dbReference>
<dbReference type="Pfam" id="PF07517">
    <property type="entry name" value="SecA_DEAD"/>
    <property type="match status" value="1"/>
</dbReference>
<reference evidence="17 18" key="1">
    <citation type="submission" date="2017-04" db="EMBL/GenBank/DDBJ databases">
        <authorList>
            <person name="Afonso C.L."/>
            <person name="Miller P.J."/>
            <person name="Scott M.A."/>
            <person name="Spackman E."/>
            <person name="Goraichik I."/>
            <person name="Dimitrov K.M."/>
            <person name="Suarez D.L."/>
            <person name="Swayne D.E."/>
        </authorList>
    </citation>
    <scope>NUCLEOTIDE SEQUENCE [LARGE SCALE GENOMIC DNA]</scope>
    <source>
        <strain evidence="17 18">609q</strain>
    </source>
</reference>
<dbReference type="InterPro" id="IPR000185">
    <property type="entry name" value="SecA"/>
</dbReference>
<evidence type="ECO:0000256" key="1">
    <source>
        <dbReference type="ARBA" id="ARBA00004170"/>
    </source>
</evidence>
<keyword evidence="4 12" id="KW-1003">Cell membrane</keyword>
<sequence length="788" mass="89387">MLTDRLRLKKARKLLNKINKLGPKMQAMSDEELQGQTAIFKKQLKEGKSLDDILPEAYATVREADKRILGMFPYDVQVLGAIVLHNGSIAEMKTGEGKTLVATMALYLNALEGKGAMLVTPNGYLASRDKKELAPVYEWLGLSVSLAFAEDKDSKKKITAKTKRKCYNSDIVYTTASSLAFDYLFNNLASSKKNQYLRPFNYVIVDEVDEVLLDEAQTPFVVSSSPNVQSNLYHLADQFVRLLDPEVDYVFKKDDQLFWLTAHGIEKAEQFFKLDDLFSNESRSVYRHIILAMGAHLTMRRGHDYLVVKGEVVLLDEDSGRLKRGVQVSTGIHQAVEAKEKVDLTKIQKTAASITFPALFALFNKVSGMSGTAKVNEEEFLQTYNLKVVTIPTRVPVIRKDYRPLIFLTTRDKLMTAVDDVVEMHKTGRPVLLVAGSVENSEIISELLLNIGIPHNVLNAYNAAYEAQIIKNAGQKKAVTIATNMAGRGTDIKLGPGVKELGGLAVIGTEMLPKRVELQLAGRAGRQGDPGSSQFLISLEDSFISSNNTARQKKYYRKLMKKKSKGKDITLLSGPRIRFSLQMLRTRKEDLNELMRSQTNKMEVILSLQRKNFYTRRDKVMKTDDLQKIVDHIIDKALNIYLKQEDLSNKSDLKYFINQHLTYQQVNVPNNLKTKKSIKDYLKKLAYEIIDKKKQVLINEKQANDFYQQVIISSMDGNWIDQVDRIEKIKINAQQWGRSGRLQDLLHHEKAFEAYKEFLDKITLSTFDNLLLSKIFTNEKGQLVVVFN</sequence>
<dbReference type="InterPro" id="IPR022490">
    <property type="entry name" value="SecA2"/>
</dbReference>
<evidence type="ECO:0000259" key="13">
    <source>
        <dbReference type="PROSITE" id="PS51192"/>
    </source>
</evidence>
<keyword evidence="7 12" id="KW-0067">ATP-binding</keyword>
<dbReference type="EC" id="7.4.2.8" evidence="12"/>
<evidence type="ECO:0000313" key="16">
    <source>
        <dbReference type="EMBL" id="OYR87615.1"/>
    </source>
</evidence>
<dbReference type="AlphaFoldDB" id="A0A256LCD7"/>
<feature type="binding site" evidence="12">
    <location>
        <begin position="95"/>
        <end position="99"/>
    </location>
    <ligand>
        <name>ATP</name>
        <dbReference type="ChEBI" id="CHEBI:30616"/>
    </ligand>
</feature>
<dbReference type="EMBL" id="NGNX01000061">
    <property type="protein sequence ID" value="OYR90212.1"/>
    <property type="molecule type" value="Genomic_DNA"/>
</dbReference>
<name>A0A256LCD7_9LACO</name>
<evidence type="ECO:0000256" key="12">
    <source>
        <dbReference type="HAMAP-Rule" id="MF_01382"/>
    </source>
</evidence>
<comment type="similarity">
    <text evidence="2 12">Belongs to the SecA family.</text>
</comment>
<feature type="domain" description="SecA family profile" evidence="15">
    <location>
        <begin position="1"/>
        <end position="568"/>
    </location>
</feature>
<evidence type="ECO:0000256" key="9">
    <source>
        <dbReference type="ARBA" id="ARBA00022967"/>
    </source>
</evidence>
<organism evidence="17 18">
    <name type="scientific">Lactobacillus taiwanensis</name>
    <dbReference type="NCBI Taxonomy" id="508451"/>
    <lineage>
        <taxon>Bacteria</taxon>
        <taxon>Bacillati</taxon>
        <taxon>Bacillota</taxon>
        <taxon>Bacilli</taxon>
        <taxon>Lactobacillales</taxon>
        <taxon>Lactobacillaceae</taxon>
        <taxon>Lactobacillus</taxon>
    </lineage>
</organism>
<comment type="subunit">
    <text evidence="12">Monomer and homodimer. Part of the essential Sec protein translocation apparatus which comprises SecA, SecYEG and auxiliary proteins SecDF. Other proteins may also be involved.</text>
</comment>
<comment type="function">
    <text evidence="12">Part of the Sec protein translocase complex. Interacts with the SecYEG preprotein conducting channel. Has a central role in coupling the hydrolysis of ATP to the transfer of proteins into and across the cell membrane, serving as an ATP-driven molecular motor driving the stepwise translocation of polypeptide chains across the membrane.</text>
</comment>
<dbReference type="CDD" id="cd17928">
    <property type="entry name" value="DEXDc_SecA"/>
    <property type="match status" value="1"/>
</dbReference>
<evidence type="ECO:0000313" key="17">
    <source>
        <dbReference type="EMBL" id="OYR90212.1"/>
    </source>
</evidence>
<evidence type="ECO:0000259" key="15">
    <source>
        <dbReference type="PROSITE" id="PS51196"/>
    </source>
</evidence>
<feature type="binding site" evidence="12">
    <location>
        <position position="77"/>
    </location>
    <ligand>
        <name>ATP</name>
        <dbReference type="ChEBI" id="CHEBI:30616"/>
    </ligand>
</feature>
<keyword evidence="3 12" id="KW-0813">Transport</keyword>
<gene>
    <name evidence="12" type="primary">secA</name>
    <name evidence="16" type="ORF">CBF53_06360</name>
    <name evidence="17" type="ORF">CBF70_09945</name>
</gene>
<dbReference type="Gene3D" id="3.90.1440.10">
    <property type="entry name" value="SecA, preprotein cross-linking domain"/>
    <property type="match status" value="1"/>
</dbReference>
<keyword evidence="6 12" id="KW-0547">Nucleotide-binding</keyword>
<dbReference type="GO" id="GO:0043952">
    <property type="term" value="P:protein transport by the Sec complex"/>
    <property type="evidence" value="ECO:0007669"/>
    <property type="project" value="TreeGrafter"/>
</dbReference>
<dbReference type="NCBIfam" id="NF006630">
    <property type="entry name" value="PRK09200.1"/>
    <property type="match status" value="1"/>
</dbReference>
<dbReference type="Proteomes" id="UP000215828">
    <property type="component" value="Unassembled WGS sequence"/>
</dbReference>
<dbReference type="SUPFAM" id="SSF81767">
    <property type="entry name" value="Pre-protein crosslinking domain of SecA"/>
    <property type="match status" value="1"/>
</dbReference>
<dbReference type="Proteomes" id="UP000216316">
    <property type="component" value="Unassembled WGS sequence"/>
</dbReference>
<dbReference type="InterPro" id="IPR027417">
    <property type="entry name" value="P-loop_NTPase"/>
</dbReference>
<dbReference type="PROSITE" id="PS51192">
    <property type="entry name" value="HELICASE_ATP_BIND_1"/>
    <property type="match status" value="1"/>
</dbReference>
<feature type="domain" description="Helicase ATP-binding" evidence="13">
    <location>
        <begin position="79"/>
        <end position="246"/>
    </location>
</feature>
<dbReference type="GO" id="GO:0006605">
    <property type="term" value="P:protein targeting"/>
    <property type="evidence" value="ECO:0007669"/>
    <property type="project" value="UniProtKB-UniRule"/>
</dbReference>
<dbReference type="SUPFAM" id="SSF52540">
    <property type="entry name" value="P-loop containing nucleoside triphosphate hydrolases"/>
    <property type="match status" value="2"/>
</dbReference>
<evidence type="ECO:0000313" key="18">
    <source>
        <dbReference type="Proteomes" id="UP000215828"/>
    </source>
</evidence>
<dbReference type="PROSITE" id="PS51196">
    <property type="entry name" value="SECA_MOTOR_DEAD"/>
    <property type="match status" value="1"/>
</dbReference>
<comment type="subcellular location">
    <subcellularLocation>
        <location evidence="12">Cell membrane</location>
        <topology evidence="12">Peripheral membrane protein</topology>
        <orientation evidence="12">Cytoplasmic side</orientation>
    </subcellularLocation>
    <subcellularLocation>
        <location evidence="12">Cytoplasm</location>
    </subcellularLocation>
    <subcellularLocation>
        <location evidence="1">Membrane</location>
        <topology evidence="1">Peripheral membrane protein</topology>
    </subcellularLocation>
    <text evidence="12">Distribution is 50-50.</text>
</comment>
<reference evidence="18 19" key="3">
    <citation type="submission" date="2017-09" db="EMBL/GenBank/DDBJ databases">
        <title>Tripartite evolution among Lactobacillus johnsonii, Lactobacillus taiwanensis, Lactobacillus reuteri and their rodent host.</title>
        <authorList>
            <person name="Wang T."/>
            <person name="Knowles S."/>
            <person name="Cheng C."/>
        </authorList>
    </citation>
    <scope>NUCLEOTIDE SEQUENCE [LARGE SCALE GENOMIC DNA]</scope>
    <source>
        <strain evidence="17 18">609q</strain>
        <strain evidence="16 19">609u</strain>
    </source>
</reference>
<dbReference type="GO" id="GO:0065002">
    <property type="term" value="P:intracellular protein transmembrane transport"/>
    <property type="evidence" value="ECO:0007669"/>
    <property type="project" value="UniProtKB-UniRule"/>
</dbReference>
<dbReference type="InterPro" id="IPR011130">
    <property type="entry name" value="SecA_preprotein_X-link_dom"/>
</dbReference>
<dbReference type="Gene3D" id="1.10.3060.10">
    <property type="entry name" value="Helical scaffold and wing domains of SecA"/>
    <property type="match status" value="1"/>
</dbReference>
<keyword evidence="5 12" id="KW-0963">Cytoplasm</keyword>
<comment type="catalytic activity">
    <reaction evidence="12">
        <text>ATP + H2O + cellular proteinSide 1 = ADP + phosphate + cellular proteinSide 2.</text>
        <dbReference type="EC" id="7.4.2.8"/>
    </reaction>
</comment>
<evidence type="ECO:0000313" key="19">
    <source>
        <dbReference type="Proteomes" id="UP000216316"/>
    </source>
</evidence>
<dbReference type="InterPro" id="IPR036266">
    <property type="entry name" value="SecA_Wing/Scaffold_sf"/>
</dbReference>
<feature type="domain" description="Helicase C-terminal" evidence="14">
    <location>
        <begin position="417"/>
        <end position="575"/>
    </location>
</feature>
<dbReference type="Pfam" id="PF21090">
    <property type="entry name" value="P-loop_SecA"/>
    <property type="match status" value="2"/>
</dbReference>
<dbReference type="InterPro" id="IPR020937">
    <property type="entry name" value="SecA_CS"/>
</dbReference>
<dbReference type="HAMAP" id="MF_01382">
    <property type="entry name" value="SecA"/>
    <property type="match status" value="1"/>
</dbReference>
<dbReference type="Gene3D" id="3.40.50.300">
    <property type="entry name" value="P-loop containing nucleotide triphosphate hydrolases"/>
    <property type="match status" value="2"/>
</dbReference>
<keyword evidence="10 12" id="KW-0811">Translocation</keyword>
<evidence type="ECO:0000256" key="6">
    <source>
        <dbReference type="ARBA" id="ARBA00022741"/>
    </source>
</evidence>
<dbReference type="GO" id="GO:0017038">
    <property type="term" value="P:protein import"/>
    <property type="evidence" value="ECO:0007669"/>
    <property type="project" value="InterPro"/>
</dbReference>
<dbReference type="PRINTS" id="PR00906">
    <property type="entry name" value="SECA"/>
</dbReference>
<dbReference type="GO" id="GO:0031522">
    <property type="term" value="C:cell envelope Sec protein transport complex"/>
    <property type="evidence" value="ECO:0007669"/>
    <property type="project" value="TreeGrafter"/>
</dbReference>
<dbReference type="InterPro" id="IPR011115">
    <property type="entry name" value="SecA_DEAD"/>
</dbReference>
<dbReference type="EMBL" id="NGNV01000033">
    <property type="protein sequence ID" value="OYR87615.1"/>
    <property type="molecule type" value="Genomic_DNA"/>
</dbReference>
<dbReference type="InterPro" id="IPR011116">
    <property type="entry name" value="SecA_Wing/Scaffold"/>
</dbReference>
<evidence type="ECO:0000256" key="10">
    <source>
        <dbReference type="ARBA" id="ARBA00023010"/>
    </source>
</evidence>
<evidence type="ECO:0000256" key="5">
    <source>
        <dbReference type="ARBA" id="ARBA00022490"/>
    </source>
</evidence>
<dbReference type="FunFam" id="3.40.50.300:FF:000429">
    <property type="entry name" value="Preprotein translocase subunit SecA"/>
    <property type="match status" value="1"/>
</dbReference>
<feature type="binding site" evidence="12">
    <location>
        <position position="491"/>
    </location>
    <ligand>
        <name>ATP</name>
        <dbReference type="ChEBI" id="CHEBI:30616"/>
    </ligand>
</feature>
<evidence type="ECO:0000259" key="14">
    <source>
        <dbReference type="PROSITE" id="PS51194"/>
    </source>
</evidence>
<dbReference type="SMART" id="SM00958">
    <property type="entry name" value="SecA_PP_bind"/>
    <property type="match status" value="1"/>
</dbReference>
<evidence type="ECO:0000256" key="8">
    <source>
        <dbReference type="ARBA" id="ARBA00022927"/>
    </source>
</evidence>
<protein>
    <recommendedName>
        <fullName evidence="12">Protein translocase subunit SecA</fullName>
        <ecNumber evidence="12">7.4.2.8</ecNumber>
    </recommendedName>
</protein>